<dbReference type="VEuPathDB" id="TriTrypDB:BSAL_12950"/>
<dbReference type="OMA" id="DAYKPPQ"/>
<dbReference type="SUPFAM" id="SSF46579">
    <property type="entry name" value="Prefoldin"/>
    <property type="match status" value="1"/>
</dbReference>
<organism evidence="1 2">
    <name type="scientific">Bodo saltans</name>
    <name type="common">Flagellated protozoan</name>
    <dbReference type="NCBI Taxonomy" id="75058"/>
    <lineage>
        <taxon>Eukaryota</taxon>
        <taxon>Discoba</taxon>
        <taxon>Euglenozoa</taxon>
        <taxon>Kinetoplastea</taxon>
        <taxon>Metakinetoplastina</taxon>
        <taxon>Eubodonida</taxon>
        <taxon>Bodonidae</taxon>
        <taxon>Bodo</taxon>
    </lineage>
</organism>
<sequence>MSPLVSCVRSCECEHEVDRSRPVRMRCCEKTAFQKLTMKFIKYTFSRQIFCLAILVLLKSRRTLLQEQCNKFQMSGPDNATLRLETFLDSVLRKSLEEALIQRDEILTMASSCTHLRQTLKALRDVHAPLASSEVVGASSTSTTAASSTTNETLNVALPPTMMLVDIGHRFFMQAHVKQPSLVHVNVGCGVVLPMNHSEAEGFLEKKEKLLAERSKRKTQDILRIKFRMRLVMEAITRLQQPKPSS</sequence>
<protein>
    <submittedName>
        <fullName evidence="1">Uncharacterized protein</fullName>
    </submittedName>
</protein>
<dbReference type="CDD" id="cd23158">
    <property type="entry name" value="Prefoldin_UXT"/>
    <property type="match status" value="1"/>
</dbReference>
<keyword evidence="2" id="KW-1185">Reference proteome</keyword>
<evidence type="ECO:0000313" key="1">
    <source>
        <dbReference type="EMBL" id="CUG87973.1"/>
    </source>
</evidence>
<name>A0A0S4JD64_BODSA</name>
<dbReference type="EMBL" id="CYKH01001605">
    <property type="protein sequence ID" value="CUG87973.1"/>
    <property type="molecule type" value="Genomic_DNA"/>
</dbReference>
<dbReference type="InterPro" id="IPR009053">
    <property type="entry name" value="Prefoldin"/>
</dbReference>
<reference evidence="2" key="1">
    <citation type="submission" date="2015-09" db="EMBL/GenBank/DDBJ databases">
        <authorList>
            <consortium name="Pathogen Informatics"/>
        </authorList>
    </citation>
    <scope>NUCLEOTIDE SEQUENCE [LARGE SCALE GENOMIC DNA]</scope>
    <source>
        <strain evidence="2">Lake Konstanz</strain>
    </source>
</reference>
<dbReference type="Gene3D" id="1.10.287.370">
    <property type="match status" value="1"/>
</dbReference>
<evidence type="ECO:0000313" key="2">
    <source>
        <dbReference type="Proteomes" id="UP000051952"/>
    </source>
</evidence>
<proteinExistence type="predicted"/>
<dbReference type="Proteomes" id="UP000051952">
    <property type="component" value="Unassembled WGS sequence"/>
</dbReference>
<accession>A0A0S4JD64</accession>
<gene>
    <name evidence="1" type="ORF">BSAL_12950</name>
</gene>
<dbReference type="AlphaFoldDB" id="A0A0S4JD64"/>
<dbReference type="InterPro" id="IPR004127">
    <property type="entry name" value="Prefoldin_subunit_alpha"/>
</dbReference>
<dbReference type="Pfam" id="PF02996">
    <property type="entry name" value="Prefoldin"/>
    <property type="match status" value="1"/>
</dbReference>
<dbReference type="OrthoDB" id="433124at2759"/>